<evidence type="ECO:0000256" key="2">
    <source>
        <dbReference type="ARBA" id="ARBA00011901"/>
    </source>
</evidence>
<sequence>MNKKSVWGGLLWLAVWVSGESGAAAVWVKSVQWGAGPHPRLMVDFSGVPGYRVINLGSDAPLAIELADTALAGGLAQPPAAHPVAARIGSLPGKAKGSLRLLVETKRNAPHQARMEQWPDHARLTVEWTPSAVPAPAAASTNSARARAKPVHSFVVAIDAGHGGKDTGAIGPGGTLEKNVVMAIARKLAWYVQAEPGMKAVLVRRGDEFVDLRHRAAIARKVRADLFVSIHADAYTDGGVKGSSVYTLSEHGASSEAARWLADSENAALVGGPKLKDKNKLLASVLVDLSKNATLDASDKAAEKVLRELRKDFAVHHDEVQKAEFAVLKSLDVPSMLVETAFISNPEEERNLTNNAHQDRVARSVFRGIRAYCAESRRSAGAAGLRVAEVP</sequence>
<feature type="domain" description="MurNAc-LAA" evidence="4">
    <location>
        <begin position="216"/>
        <end position="370"/>
    </location>
</feature>
<proteinExistence type="predicted"/>
<comment type="catalytic activity">
    <reaction evidence="1">
        <text>Hydrolyzes the link between N-acetylmuramoyl residues and L-amino acid residues in certain cell-wall glycopeptides.</text>
        <dbReference type="EC" id="3.5.1.28"/>
    </reaction>
</comment>
<dbReference type="RefSeq" id="WP_085212588.1">
    <property type="nucleotide sequence ID" value="NZ_FXAM01000001.1"/>
</dbReference>
<dbReference type="PANTHER" id="PTHR30404">
    <property type="entry name" value="N-ACETYLMURAMOYL-L-ALANINE AMIDASE"/>
    <property type="match status" value="1"/>
</dbReference>
<dbReference type="GO" id="GO:0030288">
    <property type="term" value="C:outer membrane-bounded periplasmic space"/>
    <property type="evidence" value="ECO:0007669"/>
    <property type="project" value="TreeGrafter"/>
</dbReference>
<name>A0A1Y6CWV6_9GAMM</name>
<dbReference type="GO" id="GO:0009253">
    <property type="term" value="P:peptidoglycan catabolic process"/>
    <property type="evidence" value="ECO:0007669"/>
    <property type="project" value="InterPro"/>
</dbReference>
<evidence type="ECO:0000259" key="4">
    <source>
        <dbReference type="SMART" id="SM00646"/>
    </source>
</evidence>
<keyword evidence="3" id="KW-0378">Hydrolase</keyword>
<dbReference type="InterPro" id="IPR050695">
    <property type="entry name" value="N-acetylmuramoyl_amidase_3"/>
</dbReference>
<evidence type="ECO:0000313" key="5">
    <source>
        <dbReference type="EMBL" id="SMF94851.1"/>
    </source>
</evidence>
<dbReference type="Proteomes" id="UP000192923">
    <property type="component" value="Unassembled WGS sequence"/>
</dbReference>
<dbReference type="AlphaFoldDB" id="A0A1Y6CWV6"/>
<reference evidence="5 6" key="1">
    <citation type="submission" date="2016-12" db="EMBL/GenBank/DDBJ databases">
        <authorList>
            <person name="Song W.-J."/>
            <person name="Kurnit D.M."/>
        </authorList>
    </citation>
    <scope>NUCLEOTIDE SEQUENCE [LARGE SCALE GENOMIC DNA]</scope>
    <source>
        <strain evidence="5 6">175</strain>
    </source>
</reference>
<dbReference type="Gene3D" id="3.40.630.40">
    <property type="entry name" value="Zn-dependent exopeptidases"/>
    <property type="match status" value="1"/>
</dbReference>
<dbReference type="SUPFAM" id="SSF53187">
    <property type="entry name" value="Zn-dependent exopeptidases"/>
    <property type="match status" value="1"/>
</dbReference>
<gene>
    <name evidence="5" type="ORF">SAMN02949497_2187</name>
</gene>
<dbReference type="Pfam" id="PF01520">
    <property type="entry name" value="Amidase_3"/>
    <property type="match status" value="1"/>
</dbReference>
<dbReference type="PANTHER" id="PTHR30404:SF0">
    <property type="entry name" value="N-ACETYLMURAMOYL-L-ALANINE AMIDASE AMIC"/>
    <property type="match status" value="1"/>
</dbReference>
<dbReference type="STRING" id="1760988.SAMN02949497_2187"/>
<keyword evidence="6" id="KW-1185">Reference proteome</keyword>
<dbReference type="InterPro" id="IPR002508">
    <property type="entry name" value="MurNAc-LAA_cat"/>
</dbReference>
<evidence type="ECO:0000256" key="1">
    <source>
        <dbReference type="ARBA" id="ARBA00001561"/>
    </source>
</evidence>
<dbReference type="CDD" id="cd02696">
    <property type="entry name" value="MurNAc-LAA"/>
    <property type="match status" value="1"/>
</dbReference>
<dbReference type="SMART" id="SM00646">
    <property type="entry name" value="Ami_3"/>
    <property type="match status" value="1"/>
</dbReference>
<evidence type="ECO:0000313" key="6">
    <source>
        <dbReference type="Proteomes" id="UP000192923"/>
    </source>
</evidence>
<dbReference type="GO" id="GO:0008745">
    <property type="term" value="F:N-acetylmuramoyl-L-alanine amidase activity"/>
    <property type="evidence" value="ECO:0007669"/>
    <property type="project" value="UniProtKB-EC"/>
</dbReference>
<accession>A0A1Y6CWV6</accession>
<dbReference type="EC" id="3.5.1.28" evidence="2"/>
<dbReference type="EMBL" id="FXAM01000001">
    <property type="protein sequence ID" value="SMF94851.1"/>
    <property type="molecule type" value="Genomic_DNA"/>
</dbReference>
<organism evidence="5 6">
    <name type="scientific">Methylomagnum ishizawai</name>
    <dbReference type="NCBI Taxonomy" id="1760988"/>
    <lineage>
        <taxon>Bacteria</taxon>
        <taxon>Pseudomonadati</taxon>
        <taxon>Pseudomonadota</taxon>
        <taxon>Gammaproteobacteria</taxon>
        <taxon>Methylococcales</taxon>
        <taxon>Methylococcaceae</taxon>
        <taxon>Methylomagnum</taxon>
    </lineage>
</organism>
<evidence type="ECO:0000256" key="3">
    <source>
        <dbReference type="ARBA" id="ARBA00022801"/>
    </source>
</evidence>
<protein>
    <recommendedName>
        <fullName evidence="2">N-acetylmuramoyl-L-alanine amidase</fullName>
        <ecNumber evidence="2">3.5.1.28</ecNumber>
    </recommendedName>
</protein>